<dbReference type="Gene3D" id="3.90.180.10">
    <property type="entry name" value="Medium-chain alcohol dehydrogenases, catalytic domain"/>
    <property type="match status" value="1"/>
</dbReference>
<evidence type="ECO:0000313" key="3">
    <source>
        <dbReference type="Proteomes" id="UP001221757"/>
    </source>
</evidence>
<proteinExistence type="predicted"/>
<dbReference type="SMART" id="SM00829">
    <property type="entry name" value="PKS_ER"/>
    <property type="match status" value="1"/>
</dbReference>
<dbReference type="Proteomes" id="UP001221757">
    <property type="component" value="Unassembled WGS sequence"/>
</dbReference>
<dbReference type="AlphaFoldDB" id="A0AAD7DZX6"/>
<keyword evidence="3" id="KW-1185">Reference proteome</keyword>
<reference evidence="2" key="1">
    <citation type="submission" date="2023-03" db="EMBL/GenBank/DDBJ databases">
        <title>Massive genome expansion in bonnet fungi (Mycena s.s.) driven by repeated elements and novel gene families across ecological guilds.</title>
        <authorList>
            <consortium name="Lawrence Berkeley National Laboratory"/>
            <person name="Harder C.B."/>
            <person name="Miyauchi S."/>
            <person name="Viragh M."/>
            <person name="Kuo A."/>
            <person name="Thoen E."/>
            <person name="Andreopoulos B."/>
            <person name="Lu D."/>
            <person name="Skrede I."/>
            <person name="Drula E."/>
            <person name="Henrissat B."/>
            <person name="Morin E."/>
            <person name="Kohler A."/>
            <person name="Barry K."/>
            <person name="LaButti K."/>
            <person name="Morin E."/>
            <person name="Salamov A."/>
            <person name="Lipzen A."/>
            <person name="Mereny Z."/>
            <person name="Hegedus B."/>
            <person name="Baldrian P."/>
            <person name="Stursova M."/>
            <person name="Weitz H."/>
            <person name="Taylor A."/>
            <person name="Grigoriev I.V."/>
            <person name="Nagy L.G."/>
            <person name="Martin F."/>
            <person name="Kauserud H."/>
        </authorList>
    </citation>
    <scope>NUCLEOTIDE SEQUENCE</scope>
    <source>
        <strain evidence="2">CBHHK067</strain>
    </source>
</reference>
<dbReference type="PANTHER" id="PTHR45033">
    <property type="match status" value="1"/>
</dbReference>
<dbReference type="PANTHER" id="PTHR45033:SF2">
    <property type="entry name" value="ZINC-TYPE ALCOHOL DEHYDROGENASE-LIKE PROTEIN C1773.06C"/>
    <property type="match status" value="1"/>
</dbReference>
<dbReference type="Gene3D" id="3.40.50.720">
    <property type="entry name" value="NAD(P)-binding Rossmann-like Domain"/>
    <property type="match status" value="1"/>
</dbReference>
<evidence type="ECO:0000313" key="2">
    <source>
        <dbReference type="EMBL" id="KAJ7702769.1"/>
    </source>
</evidence>
<dbReference type="InterPro" id="IPR052711">
    <property type="entry name" value="Zinc_ADH-like"/>
</dbReference>
<dbReference type="InterPro" id="IPR013149">
    <property type="entry name" value="ADH-like_C"/>
</dbReference>
<accession>A0AAD7DZX6</accession>
<comment type="caution">
    <text evidence="2">The sequence shown here is derived from an EMBL/GenBank/DDBJ whole genome shotgun (WGS) entry which is preliminary data.</text>
</comment>
<dbReference type="Pfam" id="PF00107">
    <property type="entry name" value="ADH_zinc_N"/>
    <property type="match status" value="1"/>
</dbReference>
<feature type="domain" description="Enoyl reductase (ER)" evidence="1">
    <location>
        <begin position="16"/>
        <end position="348"/>
    </location>
</feature>
<sequence>MALPSTTRQFFYPERGSFNNLDIQEVHVSSPKANEVLVKIHAVSLQYRDLMIAKAAYPGVLRDKLVPCSDGAGEVIAVGADVTQWKVGDRVSPNFMLDKLHDELTPEIAATSLGGQSHGVLTEYRTFPAHSLVAIPSHLSYEEASTLPCAAVTAYNALMSGFSPTKAGDMILVQGTGGVSIFALQFAVASGATVISLSSSDEKLKTAKKLGAKHIINYRTTPDWDAEVLKLTNGVGVDRVIEVVGNATLKRSMSAAKMNGSIDIIGALGGSSDAGTTPVDIIHPVIRKGLKIRGIFIGSVQEFKDMNKLMSANVEETRPVVDKVFPFEEAKAAYAYLESQAHVGKIVIKVC</sequence>
<evidence type="ECO:0000259" key="1">
    <source>
        <dbReference type="SMART" id="SM00829"/>
    </source>
</evidence>
<dbReference type="SUPFAM" id="SSF51735">
    <property type="entry name" value="NAD(P)-binding Rossmann-fold domains"/>
    <property type="match status" value="1"/>
</dbReference>
<dbReference type="SUPFAM" id="SSF50129">
    <property type="entry name" value="GroES-like"/>
    <property type="match status" value="1"/>
</dbReference>
<dbReference type="Pfam" id="PF08240">
    <property type="entry name" value="ADH_N"/>
    <property type="match status" value="1"/>
</dbReference>
<protein>
    <submittedName>
        <fullName evidence="2">Alcohol dehydrogenase superfamily protein</fullName>
    </submittedName>
</protein>
<dbReference type="EMBL" id="JARKIE010000014">
    <property type="protein sequence ID" value="KAJ7702769.1"/>
    <property type="molecule type" value="Genomic_DNA"/>
</dbReference>
<gene>
    <name evidence="2" type="ORF">B0H17DRAFT_1327149</name>
</gene>
<dbReference type="CDD" id="cd08276">
    <property type="entry name" value="MDR7"/>
    <property type="match status" value="1"/>
</dbReference>
<dbReference type="GO" id="GO:0016491">
    <property type="term" value="F:oxidoreductase activity"/>
    <property type="evidence" value="ECO:0007669"/>
    <property type="project" value="InterPro"/>
</dbReference>
<name>A0AAD7DZX6_MYCRO</name>
<dbReference type="InterPro" id="IPR036291">
    <property type="entry name" value="NAD(P)-bd_dom_sf"/>
</dbReference>
<organism evidence="2 3">
    <name type="scientific">Mycena rosella</name>
    <name type="common">Pink bonnet</name>
    <name type="synonym">Agaricus rosellus</name>
    <dbReference type="NCBI Taxonomy" id="1033263"/>
    <lineage>
        <taxon>Eukaryota</taxon>
        <taxon>Fungi</taxon>
        <taxon>Dikarya</taxon>
        <taxon>Basidiomycota</taxon>
        <taxon>Agaricomycotina</taxon>
        <taxon>Agaricomycetes</taxon>
        <taxon>Agaricomycetidae</taxon>
        <taxon>Agaricales</taxon>
        <taxon>Marasmiineae</taxon>
        <taxon>Mycenaceae</taxon>
        <taxon>Mycena</taxon>
    </lineage>
</organism>
<dbReference type="InterPro" id="IPR011032">
    <property type="entry name" value="GroES-like_sf"/>
</dbReference>
<dbReference type="InterPro" id="IPR020843">
    <property type="entry name" value="ER"/>
</dbReference>
<dbReference type="InterPro" id="IPR013154">
    <property type="entry name" value="ADH-like_N"/>
</dbReference>